<keyword evidence="4" id="KW-1185">Reference proteome</keyword>
<evidence type="ECO:0000256" key="1">
    <source>
        <dbReference type="SAM" id="MobiDB-lite"/>
    </source>
</evidence>
<feature type="domain" description="Helix-turn-helix" evidence="2">
    <location>
        <begin position="19"/>
        <end position="67"/>
    </location>
</feature>
<sequence>MTMPSPERVPTDPGDDPLLAIEDAAGYLSITKATLYTWRSRRPGFGPCAVKVGGCLRYRRSELDRWIVAHTEAPIAGADLESSRGRTPHLAGGVALTPGGRR</sequence>
<evidence type="ECO:0000313" key="3">
    <source>
        <dbReference type="EMBL" id="ROR91162.1"/>
    </source>
</evidence>
<protein>
    <submittedName>
        <fullName evidence="3">Helix-turn-helix protein</fullName>
    </submittedName>
</protein>
<feature type="region of interest" description="Disordered" evidence="1">
    <location>
        <begin position="79"/>
        <end position="102"/>
    </location>
</feature>
<name>A0A3N2CUF0_9ACTN</name>
<dbReference type="RefSeq" id="WP_211332501.1">
    <property type="nucleotide sequence ID" value="NZ_RKHO01000001.1"/>
</dbReference>
<accession>A0A3N2CUF0</accession>
<dbReference type="AlphaFoldDB" id="A0A3N2CUF0"/>
<organism evidence="3 4">
    <name type="scientific">Nocardioides aurantiacus</name>
    <dbReference type="NCBI Taxonomy" id="86796"/>
    <lineage>
        <taxon>Bacteria</taxon>
        <taxon>Bacillati</taxon>
        <taxon>Actinomycetota</taxon>
        <taxon>Actinomycetes</taxon>
        <taxon>Propionibacteriales</taxon>
        <taxon>Nocardioidaceae</taxon>
        <taxon>Nocardioides</taxon>
    </lineage>
</organism>
<dbReference type="InterPro" id="IPR041657">
    <property type="entry name" value="HTH_17"/>
</dbReference>
<reference evidence="3 4" key="1">
    <citation type="submission" date="2018-11" db="EMBL/GenBank/DDBJ databases">
        <title>Sequencing the genomes of 1000 actinobacteria strains.</title>
        <authorList>
            <person name="Klenk H.-P."/>
        </authorList>
    </citation>
    <scope>NUCLEOTIDE SEQUENCE [LARGE SCALE GENOMIC DNA]</scope>
    <source>
        <strain evidence="3 4">DSM 12652</strain>
    </source>
</reference>
<evidence type="ECO:0000259" key="2">
    <source>
        <dbReference type="Pfam" id="PF12728"/>
    </source>
</evidence>
<gene>
    <name evidence="3" type="ORF">EDD33_2024</name>
</gene>
<proteinExistence type="predicted"/>
<dbReference type="InterPro" id="IPR009061">
    <property type="entry name" value="DNA-bd_dom_put_sf"/>
</dbReference>
<dbReference type="Pfam" id="PF12728">
    <property type="entry name" value="HTH_17"/>
    <property type="match status" value="1"/>
</dbReference>
<comment type="caution">
    <text evidence="3">The sequence shown here is derived from an EMBL/GenBank/DDBJ whole genome shotgun (WGS) entry which is preliminary data.</text>
</comment>
<dbReference type="EMBL" id="RKHO01000001">
    <property type="protein sequence ID" value="ROR91162.1"/>
    <property type="molecule type" value="Genomic_DNA"/>
</dbReference>
<evidence type="ECO:0000313" key="4">
    <source>
        <dbReference type="Proteomes" id="UP000281738"/>
    </source>
</evidence>
<dbReference type="Proteomes" id="UP000281738">
    <property type="component" value="Unassembled WGS sequence"/>
</dbReference>
<dbReference type="SUPFAM" id="SSF46955">
    <property type="entry name" value="Putative DNA-binding domain"/>
    <property type="match status" value="1"/>
</dbReference>